<name>A0A182NWQ5_9DIPT</name>
<keyword evidence="3" id="KW-1185">Reference proteome</keyword>
<feature type="region of interest" description="Disordered" evidence="1">
    <location>
        <begin position="55"/>
        <end position="74"/>
    </location>
</feature>
<dbReference type="VEuPathDB" id="VectorBase:ADIR014319"/>
<accession>A0A182NWQ5</accession>
<protein>
    <submittedName>
        <fullName evidence="2">Uncharacterized protein</fullName>
    </submittedName>
</protein>
<proteinExistence type="predicted"/>
<dbReference type="AlphaFoldDB" id="A0A182NWQ5"/>
<reference evidence="3" key="1">
    <citation type="submission" date="2013-03" db="EMBL/GenBank/DDBJ databases">
        <title>The Genome Sequence of Anopheles dirus WRAIR2.</title>
        <authorList>
            <consortium name="The Broad Institute Genomics Platform"/>
            <person name="Neafsey D.E."/>
            <person name="Walton C."/>
            <person name="Walker B."/>
            <person name="Young S.K."/>
            <person name="Zeng Q."/>
            <person name="Gargeya S."/>
            <person name="Fitzgerald M."/>
            <person name="Haas B."/>
            <person name="Abouelleil A."/>
            <person name="Allen A.W."/>
            <person name="Alvarado L."/>
            <person name="Arachchi H.M."/>
            <person name="Berlin A.M."/>
            <person name="Chapman S.B."/>
            <person name="Gainer-Dewar J."/>
            <person name="Goldberg J."/>
            <person name="Griggs A."/>
            <person name="Gujja S."/>
            <person name="Hansen M."/>
            <person name="Howarth C."/>
            <person name="Imamovic A."/>
            <person name="Ireland A."/>
            <person name="Larimer J."/>
            <person name="McCowan C."/>
            <person name="Murphy C."/>
            <person name="Pearson M."/>
            <person name="Poon T.W."/>
            <person name="Priest M."/>
            <person name="Roberts A."/>
            <person name="Saif S."/>
            <person name="Shea T."/>
            <person name="Sisk P."/>
            <person name="Sykes S."/>
            <person name="Wortman J."/>
            <person name="Nusbaum C."/>
            <person name="Birren B."/>
        </authorList>
    </citation>
    <scope>NUCLEOTIDE SEQUENCE [LARGE SCALE GENOMIC DNA]</scope>
    <source>
        <strain evidence="3">WRAIR2</strain>
    </source>
</reference>
<evidence type="ECO:0000256" key="1">
    <source>
        <dbReference type="SAM" id="MobiDB-lite"/>
    </source>
</evidence>
<evidence type="ECO:0000313" key="3">
    <source>
        <dbReference type="Proteomes" id="UP000075884"/>
    </source>
</evidence>
<organism evidence="2 3">
    <name type="scientific">Anopheles dirus</name>
    <dbReference type="NCBI Taxonomy" id="7168"/>
    <lineage>
        <taxon>Eukaryota</taxon>
        <taxon>Metazoa</taxon>
        <taxon>Ecdysozoa</taxon>
        <taxon>Arthropoda</taxon>
        <taxon>Hexapoda</taxon>
        <taxon>Insecta</taxon>
        <taxon>Pterygota</taxon>
        <taxon>Neoptera</taxon>
        <taxon>Endopterygota</taxon>
        <taxon>Diptera</taxon>
        <taxon>Nematocera</taxon>
        <taxon>Culicoidea</taxon>
        <taxon>Culicidae</taxon>
        <taxon>Anophelinae</taxon>
        <taxon>Anopheles</taxon>
    </lineage>
</organism>
<evidence type="ECO:0000313" key="2">
    <source>
        <dbReference type="EnsemblMetazoa" id="ADIR014319-PA"/>
    </source>
</evidence>
<sequence length="74" mass="8176">MDPACFSASLYHHLNRTSCRIIVHQHTQTHTQGLQLFPWNALMIHLLRAGVPGGVSQSAGESREFPSSCFRGSV</sequence>
<reference evidence="2" key="2">
    <citation type="submission" date="2020-05" db="UniProtKB">
        <authorList>
            <consortium name="EnsemblMetazoa"/>
        </authorList>
    </citation>
    <scope>IDENTIFICATION</scope>
    <source>
        <strain evidence="2">WRAIR2</strain>
    </source>
</reference>
<dbReference type="EnsemblMetazoa" id="ADIR014319-RA">
    <property type="protein sequence ID" value="ADIR014319-PA"/>
    <property type="gene ID" value="ADIR014319"/>
</dbReference>
<dbReference type="Proteomes" id="UP000075884">
    <property type="component" value="Unassembled WGS sequence"/>
</dbReference>